<feature type="region of interest" description="Disordered" evidence="3">
    <location>
        <begin position="348"/>
        <end position="378"/>
    </location>
</feature>
<dbReference type="GO" id="GO:0008270">
    <property type="term" value="F:zinc ion binding"/>
    <property type="evidence" value="ECO:0007669"/>
    <property type="project" value="UniProtKB-KW"/>
</dbReference>
<gene>
    <name evidence="5" type="ORF">KC01_LOCUS35321</name>
</gene>
<keyword evidence="1" id="KW-0863">Zinc-finger</keyword>
<feature type="compositionally biased region" description="Polar residues" evidence="3">
    <location>
        <begin position="348"/>
        <end position="364"/>
    </location>
</feature>
<accession>A0AAV2M4W3</accession>
<keyword evidence="2" id="KW-0175">Coiled coil</keyword>
<feature type="domain" description="C2H2-type" evidence="4">
    <location>
        <begin position="248"/>
        <end position="275"/>
    </location>
</feature>
<keyword evidence="1" id="KW-0862">Zinc</keyword>
<feature type="region of interest" description="Disordered" evidence="3">
    <location>
        <begin position="390"/>
        <end position="413"/>
    </location>
</feature>
<evidence type="ECO:0000313" key="6">
    <source>
        <dbReference type="Proteomes" id="UP001497482"/>
    </source>
</evidence>
<evidence type="ECO:0000313" key="5">
    <source>
        <dbReference type="EMBL" id="CAL1608378.1"/>
    </source>
</evidence>
<keyword evidence="1" id="KW-0479">Metal-binding</keyword>
<protein>
    <recommendedName>
        <fullName evidence="4">C2H2-type domain-containing protein</fullName>
    </recommendedName>
</protein>
<feature type="compositionally biased region" description="Polar residues" evidence="3">
    <location>
        <begin position="290"/>
        <end position="305"/>
    </location>
</feature>
<evidence type="ECO:0000256" key="2">
    <source>
        <dbReference type="SAM" id="Coils"/>
    </source>
</evidence>
<name>A0AAV2M4W3_KNICA</name>
<reference evidence="5 6" key="1">
    <citation type="submission" date="2024-04" db="EMBL/GenBank/DDBJ databases">
        <authorList>
            <person name="Waldvogel A.-M."/>
            <person name="Schoenle A."/>
        </authorList>
    </citation>
    <scope>NUCLEOTIDE SEQUENCE [LARGE SCALE GENOMIC DNA]</scope>
</reference>
<feature type="region of interest" description="Disordered" evidence="3">
    <location>
        <begin position="290"/>
        <end position="313"/>
    </location>
</feature>
<dbReference type="SMART" id="SM00355">
    <property type="entry name" value="ZnF_C2H2"/>
    <property type="match status" value="1"/>
</dbReference>
<organism evidence="5 6">
    <name type="scientific">Knipowitschia caucasica</name>
    <name type="common">Caucasian dwarf goby</name>
    <name type="synonym">Pomatoschistus caucasicus</name>
    <dbReference type="NCBI Taxonomy" id="637954"/>
    <lineage>
        <taxon>Eukaryota</taxon>
        <taxon>Metazoa</taxon>
        <taxon>Chordata</taxon>
        <taxon>Craniata</taxon>
        <taxon>Vertebrata</taxon>
        <taxon>Euteleostomi</taxon>
        <taxon>Actinopterygii</taxon>
        <taxon>Neopterygii</taxon>
        <taxon>Teleostei</taxon>
        <taxon>Neoteleostei</taxon>
        <taxon>Acanthomorphata</taxon>
        <taxon>Gobiaria</taxon>
        <taxon>Gobiiformes</taxon>
        <taxon>Gobioidei</taxon>
        <taxon>Gobiidae</taxon>
        <taxon>Gobiinae</taxon>
        <taxon>Knipowitschia</taxon>
    </lineage>
</organism>
<feature type="region of interest" description="Disordered" evidence="3">
    <location>
        <begin position="573"/>
        <end position="597"/>
    </location>
</feature>
<proteinExistence type="predicted"/>
<feature type="compositionally biased region" description="Basic and acidic residues" evidence="3">
    <location>
        <begin position="398"/>
        <end position="413"/>
    </location>
</feature>
<dbReference type="Gene3D" id="3.30.70.1820">
    <property type="entry name" value="L1 transposable element, RRM domain"/>
    <property type="match status" value="1"/>
</dbReference>
<evidence type="ECO:0000256" key="3">
    <source>
        <dbReference type="SAM" id="MobiDB-lite"/>
    </source>
</evidence>
<evidence type="ECO:0000259" key="4">
    <source>
        <dbReference type="PROSITE" id="PS50157"/>
    </source>
</evidence>
<evidence type="ECO:0000256" key="1">
    <source>
        <dbReference type="PROSITE-ProRule" id="PRU00042"/>
    </source>
</evidence>
<dbReference type="AlphaFoldDB" id="A0AAV2M4W3"/>
<keyword evidence="6" id="KW-1185">Reference proteome</keyword>
<dbReference type="PROSITE" id="PS00028">
    <property type="entry name" value="ZINC_FINGER_C2H2_1"/>
    <property type="match status" value="1"/>
</dbReference>
<dbReference type="PROSITE" id="PS50157">
    <property type="entry name" value="ZINC_FINGER_C2H2_2"/>
    <property type="match status" value="1"/>
</dbReference>
<sequence>MSSPAGLVKLVFVERRGSVCRLLSRCDRRGRGSGRRRITTTDTTAAAGGAVSALHWPKILVTARLSAAAEEIFALFDRTIAEYEEELRLCKERQRRQEQLETLRPTVMLYRAAEGLYLPGQSGVACPQAPQILPQSQEIPETPRIKEEPEEQRIKQEEEQLPELDREFSIDCVKTEESSPLQQTALRVGTWGEDSSTQTEWKFYDTKDHEDRKASVNCSCASVETEADGDHTYHAPIRNTGDRSSYAYRCPFCDKVLTSDSKLERHIALHIGAAETEVFVGDHAYHITASRGSSEETQGNCSVTDSGEDQRPPLGCLSEQMETEAYEDHNYQIRNTGDMARDTYVQMPSQNPGPGLNQEVSKTTQVKEEPEEQSIKQLPVPVPESVSVKTEESNGDCMQKEESSLLKQTELRDESQTEDFITEDFIKETLGNSSDTDNDEDWGAPLSWVCVKNWFVKMSAGQTLRVLVTARLSAAAEEIFALFERTIAEYEEELRLCKEKQRRQEQLETLRPRVMLLRADAQRLSRSPDLDLYQKIPETPRIKEEPKEQSIKQEEEQLPEIFRPVPESVSVKTEESSVDCMQKEESSLLQQTELRDKSQTEDFITEDFIKETLGNSSDTDNDEDWGAPLSSVNLQTIMYTRAKTDEAKVGLTQPEGSPEPGAVSEQDANNANERLLIHMEVMMETMRTDIKCEDLEGRSRLNNIRVVGVPEGSEDSRPTVFVAKLLQGLLGLDGEPVLDRAHRTLRPKPKDGELPRPFVWASRIPFGGMLLREF</sequence>
<dbReference type="InterPro" id="IPR013087">
    <property type="entry name" value="Znf_C2H2_type"/>
</dbReference>
<dbReference type="Proteomes" id="UP001497482">
    <property type="component" value="Chromosome 6"/>
</dbReference>
<dbReference type="EMBL" id="OZ035828">
    <property type="protein sequence ID" value="CAL1608378.1"/>
    <property type="molecule type" value="Genomic_DNA"/>
</dbReference>
<feature type="coiled-coil region" evidence="2">
    <location>
        <begin position="473"/>
        <end position="510"/>
    </location>
</feature>